<name>A0A0B6ZS24_9EUPU</name>
<gene>
    <name evidence="1" type="primary">ORF75002</name>
</gene>
<evidence type="ECO:0000313" key="1">
    <source>
        <dbReference type="EMBL" id="CEK70631.1"/>
    </source>
</evidence>
<protein>
    <submittedName>
        <fullName evidence="1">Uncharacterized protein</fullName>
    </submittedName>
</protein>
<sequence>MTIVTNQPPIKININTTFMSRKYSTTRIAKLHKNFNKNCRKESKKKNSCL</sequence>
<reference evidence="1" key="1">
    <citation type="submission" date="2014-12" db="EMBL/GenBank/DDBJ databases">
        <title>Insight into the proteome of Arion vulgaris.</title>
        <authorList>
            <person name="Aradska J."/>
            <person name="Bulat T."/>
            <person name="Smidak R."/>
            <person name="Sarate P."/>
            <person name="Gangsoo J."/>
            <person name="Sialana F."/>
            <person name="Bilban M."/>
            <person name="Lubec G."/>
        </authorList>
    </citation>
    <scope>NUCLEOTIDE SEQUENCE</scope>
    <source>
        <tissue evidence="1">Skin</tissue>
    </source>
</reference>
<dbReference type="EMBL" id="HACG01023766">
    <property type="protein sequence ID" value="CEK70631.1"/>
    <property type="molecule type" value="Transcribed_RNA"/>
</dbReference>
<organism evidence="1">
    <name type="scientific">Arion vulgaris</name>
    <dbReference type="NCBI Taxonomy" id="1028688"/>
    <lineage>
        <taxon>Eukaryota</taxon>
        <taxon>Metazoa</taxon>
        <taxon>Spiralia</taxon>
        <taxon>Lophotrochozoa</taxon>
        <taxon>Mollusca</taxon>
        <taxon>Gastropoda</taxon>
        <taxon>Heterobranchia</taxon>
        <taxon>Euthyneura</taxon>
        <taxon>Panpulmonata</taxon>
        <taxon>Eupulmonata</taxon>
        <taxon>Stylommatophora</taxon>
        <taxon>Helicina</taxon>
        <taxon>Arionoidea</taxon>
        <taxon>Arionidae</taxon>
        <taxon>Arion</taxon>
    </lineage>
</organism>
<proteinExistence type="predicted"/>
<accession>A0A0B6ZS24</accession>
<dbReference type="AlphaFoldDB" id="A0A0B6ZS24"/>